<name>A0ABW2YRI4_9SPHI</name>
<dbReference type="PANTHER" id="PTHR43734:SF1">
    <property type="entry name" value="PHYTOENE DESATURASE"/>
    <property type="match status" value="1"/>
</dbReference>
<evidence type="ECO:0000256" key="1">
    <source>
        <dbReference type="ARBA" id="ARBA00004829"/>
    </source>
</evidence>
<evidence type="ECO:0000313" key="8">
    <source>
        <dbReference type="Proteomes" id="UP001596958"/>
    </source>
</evidence>
<evidence type="ECO:0000259" key="6">
    <source>
        <dbReference type="Pfam" id="PF01593"/>
    </source>
</evidence>
<evidence type="ECO:0000313" key="7">
    <source>
        <dbReference type="EMBL" id="MFD0748976.1"/>
    </source>
</evidence>
<sequence>MSSTSTLHKHVAVIGSGFAGLSAAAYLAKAGCEVSVYEKNETIGGRARQFKTDNGYTFDMGPSWYWMPDVFDRFFGDMGYKPSDFYQLQALDPQYAIVFGKDDVFEVPANLEELINLFDQTEKGGAAALRYFLSEAKYKYNIGINKLVYKPGLSVTEFADMDLAKGLLRLQVFTSLSAHVKKHFKNAKLRALMEFPALFLGAMAEDTPALYSLMNYAGLALGTWYPAGGFGSVISAMKTVAERQGVKFYTSAKVKGFDIKDKKISQIHTSVGDDTVDGVIGSADYHHIDQQLLETQYRNYTPAYWQNRVMAPSALIFYLGVKKKIARLKHHNLFFDEELKTHAHEIYREPQWPSKPLFYVCCTSKTDNTVAPAGHENIFILMPLAVGIIDTEELRSRYFDLIIKRLEAYCGESISQDIDYKKSYCIADFQADYNAFGGNAYGLANTLRQTALFKPSIRNKKVENLFFAGHLTVPGPGVPPAIISGNVAAHQLLKYLKS</sequence>
<protein>
    <submittedName>
        <fullName evidence="7">Phytoene desaturase family protein</fullName>
    </submittedName>
</protein>
<dbReference type="RefSeq" id="WP_377096944.1">
    <property type="nucleotide sequence ID" value="NZ_JBHTHU010000001.1"/>
</dbReference>
<dbReference type="InterPro" id="IPR002937">
    <property type="entry name" value="Amino_oxidase"/>
</dbReference>
<comment type="pathway">
    <text evidence="1 5">Carotenoid biosynthesis.</text>
</comment>
<evidence type="ECO:0000256" key="2">
    <source>
        <dbReference type="ARBA" id="ARBA00006046"/>
    </source>
</evidence>
<comment type="caution">
    <text evidence="7">The sequence shown here is derived from an EMBL/GenBank/DDBJ whole genome shotgun (WGS) entry which is preliminary data.</text>
</comment>
<dbReference type="Pfam" id="PF01593">
    <property type="entry name" value="Amino_oxidase"/>
    <property type="match status" value="1"/>
</dbReference>
<proteinExistence type="inferred from homology"/>
<evidence type="ECO:0000256" key="4">
    <source>
        <dbReference type="ARBA" id="ARBA00023002"/>
    </source>
</evidence>
<dbReference type="NCBIfam" id="TIGR02734">
    <property type="entry name" value="crtI_fam"/>
    <property type="match status" value="1"/>
</dbReference>
<gene>
    <name evidence="7" type="ORF">ACFQZS_02410</name>
</gene>
<accession>A0ABW2YRI4</accession>
<evidence type="ECO:0000256" key="3">
    <source>
        <dbReference type="ARBA" id="ARBA00022746"/>
    </source>
</evidence>
<dbReference type="InterPro" id="IPR014105">
    <property type="entry name" value="Carotenoid/retinoid_OxRdtase"/>
</dbReference>
<feature type="domain" description="Amine oxidase" evidence="6">
    <location>
        <begin position="18"/>
        <end position="492"/>
    </location>
</feature>
<keyword evidence="3 5" id="KW-0125">Carotenoid biosynthesis</keyword>
<dbReference type="PANTHER" id="PTHR43734">
    <property type="entry name" value="PHYTOENE DESATURASE"/>
    <property type="match status" value="1"/>
</dbReference>
<reference evidence="8" key="1">
    <citation type="journal article" date="2019" name="Int. J. Syst. Evol. Microbiol.">
        <title>The Global Catalogue of Microorganisms (GCM) 10K type strain sequencing project: providing services to taxonomists for standard genome sequencing and annotation.</title>
        <authorList>
            <consortium name="The Broad Institute Genomics Platform"/>
            <consortium name="The Broad Institute Genome Sequencing Center for Infectious Disease"/>
            <person name="Wu L."/>
            <person name="Ma J."/>
        </authorList>
    </citation>
    <scope>NUCLEOTIDE SEQUENCE [LARGE SCALE GENOMIC DNA]</scope>
    <source>
        <strain evidence="8">CCUG 63418</strain>
    </source>
</reference>
<dbReference type="InterPro" id="IPR036188">
    <property type="entry name" value="FAD/NAD-bd_sf"/>
</dbReference>
<dbReference type="PRINTS" id="PR00419">
    <property type="entry name" value="ADXRDTASE"/>
</dbReference>
<evidence type="ECO:0000256" key="5">
    <source>
        <dbReference type="RuleBase" id="RU362075"/>
    </source>
</evidence>
<dbReference type="SUPFAM" id="SSF51905">
    <property type="entry name" value="FAD/NAD(P)-binding domain"/>
    <property type="match status" value="1"/>
</dbReference>
<organism evidence="7 8">
    <name type="scientific">Mucilaginibacter calamicampi</name>
    <dbReference type="NCBI Taxonomy" id="1302352"/>
    <lineage>
        <taxon>Bacteria</taxon>
        <taxon>Pseudomonadati</taxon>
        <taxon>Bacteroidota</taxon>
        <taxon>Sphingobacteriia</taxon>
        <taxon>Sphingobacteriales</taxon>
        <taxon>Sphingobacteriaceae</taxon>
        <taxon>Mucilaginibacter</taxon>
    </lineage>
</organism>
<dbReference type="Proteomes" id="UP001596958">
    <property type="component" value="Unassembled WGS sequence"/>
</dbReference>
<keyword evidence="8" id="KW-1185">Reference proteome</keyword>
<keyword evidence="4 5" id="KW-0560">Oxidoreductase</keyword>
<dbReference type="EMBL" id="JBHTHU010000001">
    <property type="protein sequence ID" value="MFD0748976.1"/>
    <property type="molecule type" value="Genomic_DNA"/>
</dbReference>
<comment type="similarity">
    <text evidence="2 5">Belongs to the carotenoid/retinoid oxidoreductase family.</text>
</comment>
<dbReference type="Gene3D" id="3.50.50.60">
    <property type="entry name" value="FAD/NAD(P)-binding domain"/>
    <property type="match status" value="2"/>
</dbReference>